<dbReference type="AlphaFoldDB" id="A0A1D1UNX8"/>
<evidence type="ECO:0000313" key="3">
    <source>
        <dbReference type="Proteomes" id="UP000186922"/>
    </source>
</evidence>
<reference evidence="2 3" key="1">
    <citation type="journal article" date="2016" name="Nat. Commun.">
        <title>Extremotolerant tardigrade genome and improved radiotolerance of human cultured cells by tardigrade-unique protein.</title>
        <authorList>
            <person name="Hashimoto T."/>
            <person name="Horikawa D.D."/>
            <person name="Saito Y."/>
            <person name="Kuwahara H."/>
            <person name="Kozuka-Hata H."/>
            <person name="Shin-I T."/>
            <person name="Minakuchi Y."/>
            <person name="Ohishi K."/>
            <person name="Motoyama A."/>
            <person name="Aizu T."/>
            <person name="Enomoto A."/>
            <person name="Kondo K."/>
            <person name="Tanaka S."/>
            <person name="Hara Y."/>
            <person name="Koshikawa S."/>
            <person name="Sagara H."/>
            <person name="Miura T."/>
            <person name="Yokobori S."/>
            <person name="Miyagawa K."/>
            <person name="Suzuki Y."/>
            <person name="Kubo T."/>
            <person name="Oyama M."/>
            <person name="Kohara Y."/>
            <person name="Fujiyama A."/>
            <person name="Arakawa K."/>
            <person name="Katayama T."/>
            <person name="Toyoda A."/>
            <person name="Kunieda T."/>
        </authorList>
    </citation>
    <scope>NUCLEOTIDE SEQUENCE [LARGE SCALE GENOMIC DNA]</scope>
    <source>
        <strain evidence="2 3">YOKOZUNA-1</strain>
    </source>
</reference>
<keyword evidence="3" id="KW-1185">Reference proteome</keyword>
<organism evidence="2 3">
    <name type="scientific">Ramazzottius varieornatus</name>
    <name type="common">Water bear</name>
    <name type="synonym">Tardigrade</name>
    <dbReference type="NCBI Taxonomy" id="947166"/>
    <lineage>
        <taxon>Eukaryota</taxon>
        <taxon>Metazoa</taxon>
        <taxon>Ecdysozoa</taxon>
        <taxon>Tardigrada</taxon>
        <taxon>Eutardigrada</taxon>
        <taxon>Parachela</taxon>
        <taxon>Hypsibioidea</taxon>
        <taxon>Ramazzottiidae</taxon>
        <taxon>Ramazzottius</taxon>
    </lineage>
</organism>
<accession>A0A1D1UNX8</accession>
<dbReference type="Proteomes" id="UP000186922">
    <property type="component" value="Unassembled WGS sequence"/>
</dbReference>
<proteinExistence type="predicted"/>
<protein>
    <submittedName>
        <fullName evidence="2">Uncharacterized protein</fullName>
    </submittedName>
</protein>
<evidence type="ECO:0000256" key="1">
    <source>
        <dbReference type="SAM" id="MobiDB-lite"/>
    </source>
</evidence>
<evidence type="ECO:0000313" key="2">
    <source>
        <dbReference type="EMBL" id="GAU90105.1"/>
    </source>
</evidence>
<gene>
    <name evidence="2" type="primary">RvY_02574-1</name>
    <name evidence="2" type="synonym">RvY_02574.1</name>
    <name evidence="2" type="ORF">RvY_02574</name>
</gene>
<name>A0A1D1UNX8_RAMVA</name>
<comment type="caution">
    <text evidence="2">The sequence shown here is derived from an EMBL/GenBank/DDBJ whole genome shotgun (WGS) entry which is preliminary data.</text>
</comment>
<feature type="region of interest" description="Disordered" evidence="1">
    <location>
        <begin position="26"/>
        <end position="52"/>
    </location>
</feature>
<feature type="compositionally biased region" description="Polar residues" evidence="1">
    <location>
        <begin position="27"/>
        <end position="38"/>
    </location>
</feature>
<sequence length="71" mass="7852">MCGRCPWQSVSLESIYPSPPASIARTAKQNQLFSSTAERTPRDTRALTGSGACTHPPIDYRVVRDGYRTTH</sequence>
<dbReference type="EMBL" id="BDGG01000001">
    <property type="protein sequence ID" value="GAU90105.1"/>
    <property type="molecule type" value="Genomic_DNA"/>
</dbReference>